<dbReference type="Gene3D" id="1.10.510.10">
    <property type="entry name" value="Transferase(Phosphotransferase) domain 1"/>
    <property type="match status" value="1"/>
</dbReference>
<sequence>MEFADFGDLLKLIRPNNPLGERDARILLRQLCKGLHYLKRQRIIHNDLKLRNIFLRTDPRGDRIGLENRDLPDTDHSLPLGDSRSRLAVLSGDFGIASTTDESGFDRIASESSARAAYCEEMHDLGMMMSSLLGLESGIGGWSKISREAKHLHDWLSAEKYQEQPTIEEVLNHPWMNGFDLLLGNVDIDANIRTSFVKAGEMAAALKCLWDQFDVCTEVGGEMGEGEDMDGGMVEGRREILLFVEDYVRLFAPMSALKNLQMVEWHFAGHSGSMVALHITATVKNVEHIVQALHEALAYFDGHKYSLIPETYYTHQQNLRPRRPLRLFQNDASRPALPHRSQRVKIDLMEGRGIKNVKSGGVVIELYFDAKDTKVSSVANDTSNPQWGETFTFQTGGKHMLYIKALDKNIVGKDTLGEGIIDVSSVFYGGPIDEWVKLMADDDAFVDGDNGHYKDNNDDQDGDEDEHEGGDDEGEGDDQKEEFDIAEAESAVDARVKETRSLVSR</sequence>
<dbReference type="PROSITE" id="PS00108">
    <property type="entry name" value="PROTEIN_KINASE_ST"/>
    <property type="match status" value="1"/>
</dbReference>
<keyword evidence="6" id="KW-0418">Kinase</keyword>
<dbReference type="GO" id="GO:0005524">
    <property type="term" value="F:ATP binding"/>
    <property type="evidence" value="ECO:0007669"/>
    <property type="project" value="UniProtKB-KW"/>
</dbReference>
<name>A0AAD5X1P1_9FUNG</name>
<evidence type="ECO:0000313" key="6">
    <source>
        <dbReference type="EMBL" id="KAJ3047216.1"/>
    </source>
</evidence>
<dbReference type="SMART" id="SM00220">
    <property type="entry name" value="S_TKc"/>
    <property type="match status" value="1"/>
</dbReference>
<dbReference type="InterPro" id="IPR008271">
    <property type="entry name" value="Ser/Thr_kinase_AS"/>
</dbReference>
<evidence type="ECO:0000256" key="3">
    <source>
        <dbReference type="SAM" id="MobiDB-lite"/>
    </source>
</evidence>
<dbReference type="Pfam" id="PF00069">
    <property type="entry name" value="Pkinase"/>
    <property type="match status" value="1"/>
</dbReference>
<dbReference type="GO" id="GO:0035556">
    <property type="term" value="P:intracellular signal transduction"/>
    <property type="evidence" value="ECO:0007669"/>
    <property type="project" value="TreeGrafter"/>
</dbReference>
<feature type="compositionally biased region" description="Acidic residues" evidence="3">
    <location>
        <begin position="458"/>
        <end position="487"/>
    </location>
</feature>
<feature type="domain" description="C2" evidence="4">
    <location>
        <begin position="323"/>
        <end position="436"/>
    </location>
</feature>
<organism evidence="6 7">
    <name type="scientific">Rhizophlyctis rosea</name>
    <dbReference type="NCBI Taxonomy" id="64517"/>
    <lineage>
        <taxon>Eukaryota</taxon>
        <taxon>Fungi</taxon>
        <taxon>Fungi incertae sedis</taxon>
        <taxon>Chytridiomycota</taxon>
        <taxon>Chytridiomycota incertae sedis</taxon>
        <taxon>Chytridiomycetes</taxon>
        <taxon>Rhizophlyctidales</taxon>
        <taxon>Rhizophlyctidaceae</taxon>
        <taxon>Rhizophlyctis</taxon>
    </lineage>
</organism>
<dbReference type="InterPro" id="IPR011009">
    <property type="entry name" value="Kinase-like_dom_sf"/>
</dbReference>
<keyword evidence="7" id="KW-1185">Reference proteome</keyword>
<protein>
    <submittedName>
        <fullName evidence="6">Cell cycle serine/threonine-protein kinase cdc5/MSD2</fullName>
    </submittedName>
</protein>
<dbReference type="PROSITE" id="PS50011">
    <property type="entry name" value="PROTEIN_KINASE_DOM"/>
    <property type="match status" value="1"/>
</dbReference>
<evidence type="ECO:0000256" key="1">
    <source>
        <dbReference type="ARBA" id="ARBA00022741"/>
    </source>
</evidence>
<evidence type="ECO:0000313" key="7">
    <source>
        <dbReference type="Proteomes" id="UP001212841"/>
    </source>
</evidence>
<gene>
    <name evidence="6" type="primary">CDC5_1</name>
    <name evidence="6" type="ORF">HK097_000120</name>
</gene>
<evidence type="ECO:0000259" key="4">
    <source>
        <dbReference type="PROSITE" id="PS50004"/>
    </source>
</evidence>
<dbReference type="PANTHER" id="PTHR24346">
    <property type="entry name" value="MAP/MICROTUBULE AFFINITY-REGULATING KINASE"/>
    <property type="match status" value="1"/>
</dbReference>
<dbReference type="AlphaFoldDB" id="A0AAD5X1P1"/>
<dbReference type="SMART" id="SM00239">
    <property type="entry name" value="C2"/>
    <property type="match status" value="1"/>
</dbReference>
<dbReference type="GO" id="GO:0004674">
    <property type="term" value="F:protein serine/threonine kinase activity"/>
    <property type="evidence" value="ECO:0007669"/>
    <property type="project" value="TreeGrafter"/>
</dbReference>
<dbReference type="Gene3D" id="2.60.40.150">
    <property type="entry name" value="C2 domain"/>
    <property type="match status" value="1"/>
</dbReference>
<dbReference type="InterPro" id="IPR000008">
    <property type="entry name" value="C2_dom"/>
</dbReference>
<comment type="caution">
    <text evidence="6">The sequence shown here is derived from an EMBL/GenBank/DDBJ whole genome shotgun (WGS) entry which is preliminary data.</text>
</comment>
<feature type="region of interest" description="Disordered" evidence="3">
    <location>
        <begin position="449"/>
        <end position="491"/>
    </location>
</feature>
<dbReference type="SUPFAM" id="SSF56112">
    <property type="entry name" value="Protein kinase-like (PK-like)"/>
    <property type="match status" value="1"/>
</dbReference>
<dbReference type="CDD" id="cd00030">
    <property type="entry name" value="C2"/>
    <property type="match status" value="1"/>
</dbReference>
<dbReference type="Pfam" id="PF00168">
    <property type="entry name" value="C2"/>
    <property type="match status" value="1"/>
</dbReference>
<dbReference type="PANTHER" id="PTHR24346:SF30">
    <property type="entry name" value="MATERNAL EMBRYONIC LEUCINE ZIPPER KINASE"/>
    <property type="match status" value="1"/>
</dbReference>
<reference evidence="6" key="1">
    <citation type="submission" date="2020-05" db="EMBL/GenBank/DDBJ databases">
        <title>Phylogenomic resolution of chytrid fungi.</title>
        <authorList>
            <person name="Stajich J.E."/>
            <person name="Amses K."/>
            <person name="Simmons R."/>
            <person name="Seto K."/>
            <person name="Myers J."/>
            <person name="Bonds A."/>
            <person name="Quandt C.A."/>
            <person name="Barry K."/>
            <person name="Liu P."/>
            <person name="Grigoriev I."/>
            <person name="Longcore J.E."/>
            <person name="James T.Y."/>
        </authorList>
    </citation>
    <scope>NUCLEOTIDE SEQUENCE</scope>
    <source>
        <strain evidence="6">JEL0318</strain>
    </source>
</reference>
<dbReference type="Proteomes" id="UP001212841">
    <property type="component" value="Unassembled WGS sequence"/>
</dbReference>
<dbReference type="InterPro" id="IPR035892">
    <property type="entry name" value="C2_domain_sf"/>
</dbReference>
<dbReference type="SUPFAM" id="SSF49562">
    <property type="entry name" value="C2 domain (Calcium/lipid-binding domain, CaLB)"/>
    <property type="match status" value="1"/>
</dbReference>
<feature type="domain" description="Protein kinase" evidence="5">
    <location>
        <begin position="1"/>
        <end position="206"/>
    </location>
</feature>
<dbReference type="GO" id="GO:0005737">
    <property type="term" value="C:cytoplasm"/>
    <property type="evidence" value="ECO:0007669"/>
    <property type="project" value="TreeGrafter"/>
</dbReference>
<evidence type="ECO:0000259" key="5">
    <source>
        <dbReference type="PROSITE" id="PS50011"/>
    </source>
</evidence>
<accession>A0AAD5X1P1</accession>
<proteinExistence type="predicted"/>
<dbReference type="InterPro" id="IPR000719">
    <property type="entry name" value="Prot_kinase_dom"/>
</dbReference>
<keyword evidence="1" id="KW-0547">Nucleotide-binding</keyword>
<dbReference type="PROSITE" id="PS50004">
    <property type="entry name" value="C2"/>
    <property type="match status" value="1"/>
</dbReference>
<dbReference type="EMBL" id="JADGJD010001006">
    <property type="protein sequence ID" value="KAJ3047216.1"/>
    <property type="molecule type" value="Genomic_DNA"/>
</dbReference>
<keyword evidence="2" id="KW-0067">ATP-binding</keyword>
<evidence type="ECO:0000256" key="2">
    <source>
        <dbReference type="ARBA" id="ARBA00022840"/>
    </source>
</evidence>
<keyword evidence="6" id="KW-0808">Transferase</keyword>